<evidence type="ECO:0000256" key="1">
    <source>
        <dbReference type="SAM" id="MobiDB-lite"/>
    </source>
</evidence>
<keyword evidence="2" id="KW-0472">Membrane</keyword>
<evidence type="ECO:0000256" key="2">
    <source>
        <dbReference type="SAM" id="Phobius"/>
    </source>
</evidence>
<proteinExistence type="predicted"/>
<evidence type="ECO:0000313" key="3">
    <source>
        <dbReference type="EMBL" id="KAF7347303.1"/>
    </source>
</evidence>
<keyword evidence="2" id="KW-1133">Transmembrane helix</keyword>
<accession>A0A8H6XTM6</accession>
<keyword evidence="2" id="KW-0812">Transmembrane</keyword>
<comment type="caution">
    <text evidence="3">The sequence shown here is derived from an EMBL/GenBank/DDBJ whole genome shotgun (WGS) entry which is preliminary data.</text>
</comment>
<sequence>MSRKLWVSQLRLLQRLMCNLKHPSLVSTCPPASPTLSSSTTMFTNRSSMTISTGTNVFTTANPVLRTSITSVAAPTETEGEAVASSSVSFSRLKTIVIGGSVGVGLVVVVVLTVACFVVRPLRQRSHHSESSSLFPVHRPDSRSTFLRGSRSQPSSVQSGIDLEAGAQEALDVLDLARPSIQPFLRAGGSALNVTVVPPKQGRVESCTASVVDPEYML</sequence>
<reference evidence="3" key="1">
    <citation type="submission" date="2020-05" db="EMBL/GenBank/DDBJ databases">
        <title>Mycena genomes resolve the evolution of fungal bioluminescence.</title>
        <authorList>
            <person name="Tsai I.J."/>
        </authorList>
    </citation>
    <scope>NUCLEOTIDE SEQUENCE</scope>
    <source>
        <strain evidence="3">CCC161011</strain>
    </source>
</reference>
<organism evidence="3 4">
    <name type="scientific">Mycena venus</name>
    <dbReference type="NCBI Taxonomy" id="2733690"/>
    <lineage>
        <taxon>Eukaryota</taxon>
        <taxon>Fungi</taxon>
        <taxon>Dikarya</taxon>
        <taxon>Basidiomycota</taxon>
        <taxon>Agaricomycotina</taxon>
        <taxon>Agaricomycetes</taxon>
        <taxon>Agaricomycetidae</taxon>
        <taxon>Agaricales</taxon>
        <taxon>Marasmiineae</taxon>
        <taxon>Mycenaceae</taxon>
        <taxon>Mycena</taxon>
    </lineage>
</organism>
<protein>
    <submittedName>
        <fullName evidence="3">Uncharacterized protein</fullName>
    </submittedName>
</protein>
<feature type="transmembrane region" description="Helical" evidence="2">
    <location>
        <begin position="96"/>
        <end position="119"/>
    </location>
</feature>
<keyword evidence="4" id="KW-1185">Reference proteome</keyword>
<dbReference type="AlphaFoldDB" id="A0A8H6XTM6"/>
<dbReference type="EMBL" id="JACAZI010000012">
    <property type="protein sequence ID" value="KAF7347303.1"/>
    <property type="molecule type" value="Genomic_DNA"/>
</dbReference>
<feature type="compositionally biased region" description="Polar residues" evidence="1">
    <location>
        <begin position="143"/>
        <end position="158"/>
    </location>
</feature>
<feature type="region of interest" description="Disordered" evidence="1">
    <location>
        <begin position="129"/>
        <end position="158"/>
    </location>
</feature>
<dbReference type="Proteomes" id="UP000620124">
    <property type="component" value="Unassembled WGS sequence"/>
</dbReference>
<evidence type="ECO:0000313" key="4">
    <source>
        <dbReference type="Proteomes" id="UP000620124"/>
    </source>
</evidence>
<gene>
    <name evidence="3" type="ORF">MVEN_01485600</name>
</gene>
<name>A0A8H6XTM6_9AGAR</name>